<dbReference type="AlphaFoldDB" id="A0A3M3FJQ3"/>
<sequence>MSLPRLAEMLCLDGERVSGASMASEAVIEQKLRLTSKPYCVVSAWILIDVAGVDPVVTQGTHLMSVVLYAHHVLSHSSGQLSGGDSVMTGYAAYMDPAGIFETVDTVYILLSHGFRKSADIETVRAAQAQANRVASVSFSPNGPLDE</sequence>
<evidence type="ECO:0000259" key="1">
    <source>
        <dbReference type="Pfam" id="PF22275"/>
    </source>
</evidence>
<organism evidence="2 3">
    <name type="scientific">Pseudomonas savastanoi pv. glycinea</name>
    <name type="common">Pseudomonas syringae pv. glycinea</name>
    <dbReference type="NCBI Taxonomy" id="318"/>
    <lineage>
        <taxon>Bacteria</taxon>
        <taxon>Pseudomonadati</taxon>
        <taxon>Pseudomonadota</taxon>
        <taxon>Gammaproteobacteria</taxon>
        <taxon>Pseudomonadales</taxon>
        <taxon>Pseudomonadaceae</taxon>
        <taxon>Pseudomonas</taxon>
    </lineage>
</organism>
<comment type="caution">
    <text evidence="2">The sequence shown here is derived from an EMBL/GenBank/DDBJ whole genome shotgun (WGS) entry which is preliminary data.</text>
</comment>
<gene>
    <name evidence="2" type="ORF">ALQ73_00076</name>
</gene>
<accession>A0A3M3FJQ3</accession>
<evidence type="ECO:0000313" key="2">
    <source>
        <dbReference type="EMBL" id="RMM62083.1"/>
    </source>
</evidence>
<dbReference type="EMBL" id="RBON01000312">
    <property type="protein sequence ID" value="RMM62083.1"/>
    <property type="molecule type" value="Genomic_DNA"/>
</dbReference>
<protein>
    <recommendedName>
        <fullName evidence="1">DUF6957 domain-containing protein</fullName>
    </recommendedName>
</protein>
<evidence type="ECO:0000313" key="3">
    <source>
        <dbReference type="Proteomes" id="UP000276829"/>
    </source>
</evidence>
<dbReference type="InterPro" id="IPR054232">
    <property type="entry name" value="DUF6957"/>
</dbReference>
<dbReference type="RefSeq" id="WP_085744775.1">
    <property type="nucleotide sequence ID" value="NZ_RBON01000312.1"/>
</dbReference>
<name>A0A3M3FJQ3_PSESG</name>
<reference evidence="2 3" key="1">
    <citation type="submission" date="2018-08" db="EMBL/GenBank/DDBJ databases">
        <title>Recombination of ecologically and evolutionarily significant loci maintains genetic cohesion in the Pseudomonas syringae species complex.</title>
        <authorList>
            <person name="Dillon M."/>
            <person name="Thakur S."/>
            <person name="Almeida R.N.D."/>
            <person name="Weir B.S."/>
            <person name="Guttman D.S."/>
        </authorList>
    </citation>
    <scope>NUCLEOTIDE SEQUENCE [LARGE SCALE GENOMIC DNA]</scope>
    <source>
        <strain evidence="2 3">ICMP 4324</strain>
    </source>
</reference>
<dbReference type="Pfam" id="PF22275">
    <property type="entry name" value="DUF6957"/>
    <property type="match status" value="1"/>
</dbReference>
<proteinExistence type="predicted"/>
<feature type="domain" description="DUF6957" evidence="1">
    <location>
        <begin position="19"/>
        <end position="124"/>
    </location>
</feature>
<dbReference type="Proteomes" id="UP000276829">
    <property type="component" value="Unassembled WGS sequence"/>
</dbReference>